<dbReference type="AlphaFoldDB" id="C8NAC3"/>
<name>C8NAC3_CARH6</name>
<comment type="caution">
    <text evidence="1">The sequence shown here is derived from an EMBL/GenBank/DDBJ whole genome shotgun (WGS) entry which is preliminary data.</text>
</comment>
<dbReference type="EMBL" id="ACKY01000071">
    <property type="protein sequence ID" value="EEV88466.1"/>
    <property type="molecule type" value="Genomic_DNA"/>
</dbReference>
<gene>
    <name evidence="1" type="ORF">HMPREF0198_1451</name>
</gene>
<feature type="non-terminal residue" evidence="1">
    <location>
        <position position="48"/>
    </location>
</feature>
<protein>
    <submittedName>
        <fullName evidence="1">Uncharacterized protein</fullName>
    </submittedName>
</protein>
<dbReference type="Proteomes" id="UP000004870">
    <property type="component" value="Unassembled WGS sequence"/>
</dbReference>
<organism evidence="1 2">
    <name type="scientific">Cardiobacterium hominis (strain ATCC 15826 / DSM 8339 / NCTC 10426 / 6573)</name>
    <dbReference type="NCBI Taxonomy" id="638300"/>
    <lineage>
        <taxon>Bacteria</taxon>
        <taxon>Pseudomonadati</taxon>
        <taxon>Pseudomonadota</taxon>
        <taxon>Gammaproteobacteria</taxon>
        <taxon>Cardiobacteriales</taxon>
        <taxon>Cardiobacteriaceae</taxon>
        <taxon>Cardiobacterium</taxon>
    </lineage>
</organism>
<sequence length="48" mass="4542">MGGEDVACWCAEAGGDFVLQGFEAGGDSGNGLAEGGAVGVQGAGVVLR</sequence>
<evidence type="ECO:0000313" key="2">
    <source>
        <dbReference type="Proteomes" id="UP000004870"/>
    </source>
</evidence>
<accession>C8NAC3</accession>
<dbReference type="HOGENOM" id="CLU_3161383_0_0_6"/>
<keyword evidence="2" id="KW-1185">Reference proteome</keyword>
<reference evidence="1 2" key="1">
    <citation type="submission" date="2009-08" db="EMBL/GenBank/DDBJ databases">
        <authorList>
            <person name="Qin X."/>
            <person name="Bachman B."/>
            <person name="Battles P."/>
            <person name="Bell A."/>
            <person name="Bess C."/>
            <person name="Bickham C."/>
            <person name="Chaboub L."/>
            <person name="Chen D."/>
            <person name="Coyle M."/>
            <person name="Deiros D.R."/>
            <person name="Dinh H."/>
            <person name="Forbes L."/>
            <person name="Fowler G."/>
            <person name="Francisco L."/>
            <person name="Fu Q."/>
            <person name="Gubbala S."/>
            <person name="Hale W."/>
            <person name="Han Y."/>
            <person name="Hemphill L."/>
            <person name="Highlander S.K."/>
            <person name="Hirani K."/>
            <person name="Hogues M."/>
            <person name="Jackson L."/>
            <person name="Jakkamsetti A."/>
            <person name="Javaid M."/>
            <person name="Jiang H."/>
            <person name="Korchina V."/>
            <person name="Kovar C."/>
            <person name="Lara F."/>
            <person name="Lee S."/>
            <person name="Mata R."/>
            <person name="Mathew T."/>
            <person name="Moen C."/>
            <person name="Morales K."/>
            <person name="Munidasa M."/>
            <person name="Nazareth L."/>
            <person name="Ngo R."/>
            <person name="Nguyen L."/>
            <person name="Okwuonu G."/>
            <person name="Ongeri F."/>
            <person name="Patil S."/>
            <person name="Petrosino J."/>
            <person name="Pham C."/>
            <person name="Pham P."/>
            <person name="Pu L.-L."/>
            <person name="Puazo M."/>
            <person name="Raj R."/>
            <person name="Reid J."/>
            <person name="Rouhana J."/>
            <person name="Saada N."/>
            <person name="Shang Y."/>
            <person name="Simmons D."/>
            <person name="Thornton R."/>
            <person name="Warren J."/>
            <person name="Weissenberger G."/>
            <person name="Zhang J."/>
            <person name="Zhang L."/>
            <person name="Zhou C."/>
            <person name="Zhu D."/>
            <person name="Muzny D."/>
            <person name="Worley K."/>
            <person name="Gibbs R."/>
        </authorList>
    </citation>
    <scope>NUCLEOTIDE SEQUENCE [LARGE SCALE GENOMIC DNA]</scope>
    <source>
        <strain evidence="2">ATCC 15826 / DSM 8339 / NCTC 10426 / 6573</strain>
    </source>
</reference>
<evidence type="ECO:0000313" key="1">
    <source>
        <dbReference type="EMBL" id="EEV88466.1"/>
    </source>
</evidence>
<proteinExistence type="predicted"/>